<dbReference type="EMBL" id="JAWSTH010000003">
    <property type="protein sequence ID" value="MDW5593135.1"/>
    <property type="molecule type" value="Genomic_DNA"/>
</dbReference>
<organism evidence="3 4">
    <name type="scientific">Conexibacter stalactiti</name>
    <dbReference type="NCBI Taxonomy" id="1940611"/>
    <lineage>
        <taxon>Bacteria</taxon>
        <taxon>Bacillati</taxon>
        <taxon>Actinomycetota</taxon>
        <taxon>Thermoleophilia</taxon>
        <taxon>Solirubrobacterales</taxon>
        <taxon>Conexibacteraceae</taxon>
        <taxon>Conexibacter</taxon>
    </lineage>
</organism>
<evidence type="ECO:0000256" key="1">
    <source>
        <dbReference type="SAM" id="MobiDB-lite"/>
    </source>
</evidence>
<feature type="region of interest" description="Disordered" evidence="1">
    <location>
        <begin position="643"/>
        <end position="697"/>
    </location>
</feature>
<reference evidence="4" key="1">
    <citation type="submission" date="2023-07" db="EMBL/GenBank/DDBJ databases">
        <title>Conexibacter stalactiti sp. nov., isolated from stalactites in a lava cave and emended description of the genus Conexibacter.</title>
        <authorList>
            <person name="Lee S.D."/>
        </authorList>
    </citation>
    <scope>NUCLEOTIDE SEQUENCE [LARGE SCALE GENOMIC DNA]</scope>
    <source>
        <strain evidence="4">KCTC 39840</strain>
    </source>
</reference>
<keyword evidence="4" id="KW-1185">Reference proteome</keyword>
<dbReference type="RefSeq" id="WP_318595397.1">
    <property type="nucleotide sequence ID" value="NZ_JAWSTH010000003.1"/>
</dbReference>
<feature type="region of interest" description="Disordered" evidence="1">
    <location>
        <begin position="273"/>
        <end position="308"/>
    </location>
</feature>
<accession>A0ABU4HKR0</accession>
<evidence type="ECO:0000313" key="3">
    <source>
        <dbReference type="EMBL" id="MDW5593135.1"/>
    </source>
</evidence>
<dbReference type="InterPro" id="IPR022435">
    <property type="entry name" value="Surface-anchored_actinobac"/>
</dbReference>
<protein>
    <submittedName>
        <fullName evidence="3">Choice-of-anchor M domain-containing protein</fullName>
    </submittedName>
</protein>
<comment type="caution">
    <text evidence="3">The sequence shown here is derived from an EMBL/GenBank/DDBJ whole genome shotgun (WGS) entry which is preliminary data.</text>
</comment>
<sequence>MQRTAKSRAVLLGMAIAIAASGEAVAAEPVRLLPPGHADLHVRLESGALDLGVHHDAGGWFPLEDTVVPISDEGRMATPPALDFLAPRGRDVWTLPQLQDVNLPWLGLGGQSGMDTFLSRDLTLTLEAIDGPPGGEVVAWTNVVPTGNALPLLSSRMGLPASYGVGGGTHVHNNWSFTAPGVYCLALSVSGRAATTAAPLSDRGQLTVAVGVDPSVVEPCDRRGAPPVPAAPARPAAGAVGGSPRVSRGFFELRPRVVGEKLDVALVERDGSGAGVRRDPGDVVLHSRPETSARAPTRRPWRASSGQRTRVLGDVRGSARLDWSMVELPAGQLDGDLAWRLKSVVGPGTLTLDTRASERAARPDLSNGAGYEQPELALWPGAVVRGPATWSASAPGVYCVELEWAGRLAGGAAVSRTERLTLAIDEPARDLDGTPLPATIDPATVVPCARETGATRPVVIDRGHVDLATRLLGGELDVALADGSAEAEAPTYRDLSSVVLHAGPGAARTVPADPAYGFLGAAGATAYLLPEVQDPELVWPGWSSDQIAPELLDGPLRWTLRDVRGPGEASLWQEDVLGGGPRVLFASRDGLPDTVAVPAPTHAHGNWGFERAGRYCLDMSVAATTASGRELARELTLTVLAGPGDAAADTPGSCDPRPAPPVPQPPLSPAPTPPVPAPAPGPAPERAPDAVGPRAEAPRLQRLRTGPATFATLRRTGLRLSVRASAGTVRAALTVDRRTARRLGLRPRAARTTLASLVRHSGGGRAVTLRLRPAAALRKRLVATPRTAVPVRLHVTVTAADGRRTQTVRTLRLLPR</sequence>
<name>A0ABU4HKR0_9ACTN</name>
<gene>
    <name evidence="3" type="ORF">R7226_02220</name>
</gene>
<feature type="compositionally biased region" description="Low complexity" evidence="1">
    <location>
        <begin position="643"/>
        <end position="652"/>
    </location>
</feature>
<dbReference type="Proteomes" id="UP001284601">
    <property type="component" value="Unassembled WGS sequence"/>
</dbReference>
<evidence type="ECO:0000256" key="2">
    <source>
        <dbReference type="SAM" id="SignalP"/>
    </source>
</evidence>
<reference evidence="3 4" key="2">
    <citation type="submission" date="2023-10" db="EMBL/GenBank/DDBJ databases">
        <authorList>
            <person name="Han X.F."/>
        </authorList>
    </citation>
    <scope>NUCLEOTIDE SEQUENCE [LARGE SCALE GENOMIC DNA]</scope>
    <source>
        <strain evidence="3 4">KCTC 39840</strain>
    </source>
</reference>
<dbReference type="NCBIfam" id="TIGR03769">
    <property type="entry name" value="P_ac_wall_RPT"/>
    <property type="match status" value="2"/>
</dbReference>
<feature type="compositionally biased region" description="Pro residues" evidence="1">
    <location>
        <begin position="657"/>
        <end position="685"/>
    </location>
</feature>
<dbReference type="NCBIfam" id="NF038134">
    <property type="entry name" value="choice_anch_M"/>
    <property type="match status" value="2"/>
</dbReference>
<keyword evidence="2" id="KW-0732">Signal</keyword>
<feature type="chain" id="PRO_5045686212" evidence="2">
    <location>
        <begin position="27"/>
        <end position="816"/>
    </location>
</feature>
<proteinExistence type="predicted"/>
<feature type="compositionally biased region" description="Basic and acidic residues" evidence="1">
    <location>
        <begin position="273"/>
        <end position="291"/>
    </location>
</feature>
<evidence type="ECO:0000313" key="4">
    <source>
        <dbReference type="Proteomes" id="UP001284601"/>
    </source>
</evidence>
<feature type="signal peptide" evidence="2">
    <location>
        <begin position="1"/>
        <end position="26"/>
    </location>
</feature>